<dbReference type="InterPro" id="IPR036866">
    <property type="entry name" value="RibonucZ/Hydroxyglut_hydro"/>
</dbReference>
<feature type="transmembrane region" description="Helical" evidence="6">
    <location>
        <begin position="228"/>
        <end position="250"/>
    </location>
</feature>
<evidence type="ECO:0000256" key="3">
    <source>
        <dbReference type="ARBA" id="ARBA00022692"/>
    </source>
</evidence>
<dbReference type="Pfam" id="PF03772">
    <property type="entry name" value="Competence"/>
    <property type="match status" value="1"/>
</dbReference>
<evidence type="ECO:0000313" key="10">
    <source>
        <dbReference type="Proteomes" id="UP000316988"/>
    </source>
</evidence>
<comment type="subcellular location">
    <subcellularLocation>
        <location evidence="1">Cell membrane</location>
        <topology evidence="1">Multi-pass membrane protein</topology>
    </subcellularLocation>
</comment>
<keyword evidence="5 6" id="KW-0472">Membrane</keyword>
<evidence type="ECO:0000256" key="6">
    <source>
        <dbReference type="SAM" id="Phobius"/>
    </source>
</evidence>
<dbReference type="Proteomes" id="UP000316988">
    <property type="component" value="Unassembled WGS sequence"/>
</dbReference>
<feature type="transmembrane region" description="Helical" evidence="6">
    <location>
        <begin position="325"/>
        <end position="342"/>
    </location>
</feature>
<dbReference type="OrthoDB" id="7177610at2"/>
<dbReference type="RefSeq" id="WP_143913796.1">
    <property type="nucleotide sequence ID" value="NZ_VLNT01000009.1"/>
</dbReference>
<dbReference type="GO" id="GO:0005886">
    <property type="term" value="C:plasma membrane"/>
    <property type="evidence" value="ECO:0007669"/>
    <property type="project" value="UniProtKB-SubCell"/>
</dbReference>
<dbReference type="Pfam" id="PF00753">
    <property type="entry name" value="Lactamase_B"/>
    <property type="match status" value="1"/>
</dbReference>
<feature type="domain" description="Metallo-beta-lactamase" evidence="7">
    <location>
        <begin position="504"/>
        <end position="670"/>
    </location>
</feature>
<feature type="transmembrane region" description="Helical" evidence="6">
    <location>
        <begin position="257"/>
        <end position="274"/>
    </location>
</feature>
<dbReference type="SUPFAM" id="SSF56281">
    <property type="entry name" value="Metallo-hydrolase/oxidoreductase"/>
    <property type="match status" value="1"/>
</dbReference>
<evidence type="ECO:0000256" key="4">
    <source>
        <dbReference type="ARBA" id="ARBA00022989"/>
    </source>
</evidence>
<gene>
    <name evidence="9" type="ORF">FNM00_12075</name>
</gene>
<dbReference type="AlphaFoldDB" id="A0A554S7N8"/>
<keyword evidence="2" id="KW-1003">Cell membrane</keyword>
<evidence type="ECO:0000259" key="8">
    <source>
        <dbReference type="Pfam" id="PF03772"/>
    </source>
</evidence>
<evidence type="ECO:0000259" key="7">
    <source>
        <dbReference type="Pfam" id="PF00753"/>
    </source>
</evidence>
<evidence type="ECO:0000256" key="2">
    <source>
        <dbReference type="ARBA" id="ARBA00022475"/>
    </source>
</evidence>
<dbReference type="PANTHER" id="PTHR30619">
    <property type="entry name" value="DNA INTERNALIZATION/COMPETENCE PROTEIN COMEC/REC2"/>
    <property type="match status" value="1"/>
</dbReference>
<dbReference type="PANTHER" id="PTHR30619:SF1">
    <property type="entry name" value="RECOMBINATION PROTEIN 2"/>
    <property type="match status" value="1"/>
</dbReference>
<evidence type="ECO:0000313" key="9">
    <source>
        <dbReference type="EMBL" id="TSD62362.1"/>
    </source>
</evidence>
<dbReference type="InterPro" id="IPR035681">
    <property type="entry name" value="ComA-like_MBL"/>
</dbReference>
<feature type="transmembrane region" description="Helical" evidence="6">
    <location>
        <begin position="409"/>
        <end position="430"/>
    </location>
</feature>
<dbReference type="Gene3D" id="3.60.15.10">
    <property type="entry name" value="Ribonuclease Z/Hydroxyacylglutathione hydrolase-like"/>
    <property type="match status" value="1"/>
</dbReference>
<evidence type="ECO:0000256" key="1">
    <source>
        <dbReference type="ARBA" id="ARBA00004651"/>
    </source>
</evidence>
<comment type="caution">
    <text evidence="9">The sequence shown here is derived from an EMBL/GenBank/DDBJ whole genome shotgun (WGS) entry which is preliminary data.</text>
</comment>
<dbReference type="CDD" id="cd07731">
    <property type="entry name" value="ComA-like_MBL-fold"/>
    <property type="match status" value="1"/>
</dbReference>
<feature type="domain" description="ComEC/Rec2-related protein" evidence="8">
    <location>
        <begin position="207"/>
        <end position="470"/>
    </location>
</feature>
<protein>
    <submittedName>
        <fullName evidence="9">DUF4131 domain-containing protein</fullName>
    </submittedName>
</protein>
<reference evidence="9 10" key="1">
    <citation type="submission" date="2019-07" db="EMBL/GenBank/DDBJ databases">
        <authorList>
            <person name="Zhao L.H."/>
        </authorList>
    </citation>
    <scope>NUCLEOTIDE SEQUENCE [LARGE SCALE GENOMIC DNA]</scope>
    <source>
        <strain evidence="9 10">Co35</strain>
    </source>
</reference>
<keyword evidence="3 6" id="KW-0812">Transmembrane</keyword>
<feature type="transmembrane region" description="Helical" evidence="6">
    <location>
        <begin position="450"/>
        <end position="468"/>
    </location>
</feature>
<accession>A0A554S7N8</accession>
<dbReference type="EMBL" id="VLNT01000009">
    <property type="protein sequence ID" value="TSD62362.1"/>
    <property type="molecule type" value="Genomic_DNA"/>
</dbReference>
<dbReference type="NCBIfam" id="TIGR00360">
    <property type="entry name" value="ComEC_N-term"/>
    <property type="match status" value="1"/>
</dbReference>
<proteinExistence type="predicted"/>
<feature type="transmembrane region" description="Helical" evidence="6">
    <location>
        <begin position="20"/>
        <end position="44"/>
    </location>
</feature>
<dbReference type="InterPro" id="IPR052159">
    <property type="entry name" value="Competence_DNA_uptake"/>
</dbReference>
<dbReference type="InterPro" id="IPR004477">
    <property type="entry name" value="ComEC_N"/>
</dbReference>
<keyword evidence="10" id="KW-1185">Reference proteome</keyword>
<feature type="transmembrane region" description="Helical" evidence="6">
    <location>
        <begin position="354"/>
        <end position="375"/>
    </location>
</feature>
<organism evidence="9 10">
    <name type="scientific">Aeromicrobium piscarium</name>
    <dbReference type="NCBI Taxonomy" id="2590901"/>
    <lineage>
        <taxon>Bacteria</taxon>
        <taxon>Bacillati</taxon>
        <taxon>Actinomycetota</taxon>
        <taxon>Actinomycetes</taxon>
        <taxon>Propionibacteriales</taxon>
        <taxon>Nocardioidaceae</taxon>
        <taxon>Aeromicrobium</taxon>
    </lineage>
</organism>
<keyword evidence="4 6" id="KW-1133">Transmembrane helix</keyword>
<feature type="transmembrane region" description="Helical" evidence="6">
    <location>
        <begin position="381"/>
        <end position="402"/>
    </location>
</feature>
<name>A0A554S7N8_9ACTN</name>
<evidence type="ECO:0000256" key="5">
    <source>
        <dbReference type="ARBA" id="ARBA00023136"/>
    </source>
</evidence>
<feature type="transmembrane region" description="Helical" evidence="6">
    <location>
        <begin position="51"/>
        <end position="71"/>
    </location>
</feature>
<dbReference type="InterPro" id="IPR001279">
    <property type="entry name" value="Metallo-B-lactamas"/>
</dbReference>
<sequence length="731" mass="76840">MLGHDLRMVPGACAVWAVAVWAVTSTGHVVAIVAAVAALAAVLLLGRRPGLAVIAMAIGLVAMSAGARMMAVEQHPLHSWAEDGRWVTVEATVRQDVRAFGPQREQGVVELTVQRARSSGGSTEGRARLTAFVRGDLDGLTVGRRVVVEGALAATEDSDAVGVLAVQRWQRVGDAAWWWEASERVREGVRSAVDPYPGAGAAIVPALVTGDVTAVDDNLREDFQRSGLTHLTAVSGSNLTIVLGAVLLIVRGIGAKRLTIPAALLAVIVFVLVARPEPSVQRAAVMGTVAVVGLGWGTRDGLRAVAWAVIALLVIDPWMGRAAGFVLSVCATTGIVTLGPMFTRRLEQWLPTWIAMALAVPLAAHLACVPMVAAISEEVSLVAVVSNVAAAPAVAPATILGLTGGLTDLLWAPAARLIGAGAFGAAWWIAEVGQRSASWDGAAIAWEQPWWSLVFVVPVVTAIVLVVLSRPVLAAGLSLGLLVAIVRPPQTGWPPDEVIVVACDVGQGDASVVPLGEGDAIVVDTGMDPGPIDRCLRRLGIERIRLLVFSHADADHVAGWRGAVRGREVEHVMVGPSGGPELPDVPRSTPGPGESVMVGEVEIETLWPDTDHPATDRNDASLVQRFTINGVRVLFTGDLGEQTQTRVAAREDVTAEILKVPHHGSADQSARFHQQTGAVAATVSVGENDYGHPTRRSLDILRDAGIRTWRTDELGDIAIVQRDGELRAVSP</sequence>